<keyword evidence="1 7" id="KW-1003">Cell membrane</keyword>
<dbReference type="Gene3D" id="3.30.1490.480">
    <property type="entry name" value="Endolytic murein transglycosylase"/>
    <property type="match status" value="1"/>
</dbReference>
<evidence type="ECO:0000256" key="7">
    <source>
        <dbReference type="HAMAP-Rule" id="MF_02065"/>
    </source>
</evidence>
<dbReference type="GO" id="GO:0008932">
    <property type="term" value="F:lytic endotransglycosylase activity"/>
    <property type="evidence" value="ECO:0007669"/>
    <property type="project" value="UniProtKB-UniRule"/>
</dbReference>
<evidence type="ECO:0000313" key="8">
    <source>
        <dbReference type="EMBL" id="QPL06435.1"/>
    </source>
</evidence>
<dbReference type="RefSeq" id="WP_166855017.1">
    <property type="nucleotide sequence ID" value="NZ_CP063989.1"/>
</dbReference>
<evidence type="ECO:0000256" key="2">
    <source>
        <dbReference type="ARBA" id="ARBA00022692"/>
    </source>
</evidence>
<keyword evidence="4 7" id="KW-0472">Membrane</keyword>
<keyword evidence="3 7" id="KW-1133">Transmembrane helix</keyword>
<keyword evidence="6 7" id="KW-0961">Cell wall biogenesis/degradation</keyword>
<comment type="catalytic activity">
    <reaction evidence="7">
        <text>a peptidoglycan chain = a peptidoglycan chain with N-acetyl-1,6-anhydromuramyl-[peptide] at the reducing end + a peptidoglycan chain with N-acetylglucosamine at the non-reducing end.</text>
        <dbReference type="EC" id="4.2.2.29"/>
    </reaction>
</comment>
<dbReference type="HAMAP" id="MF_02065">
    <property type="entry name" value="MltG"/>
    <property type="match status" value="1"/>
</dbReference>
<sequence length="398" mass="41736">MVSDEFFTEIIGLPVGPPPKGSRHDRRGRARRRRLRRIALAVIVVTVLAAVVLFAIGLFTGRTPSGAQGTRPEQTGVSDYSGTGHGSVVVTIPEGASGTEIAQILEQAGVVATADAFTQAYAANVNAASIQAGTYTLHLGMSAANAVAALLDPASRSEHTLTVPEGSTRDQVKERLVSVGRFSEADVDAAFADARAIGLPEVAGGEVEGWLAPSTYAIATEATATDVVASMVLLTLTRLDRLGVDPADYQQVLIKASIVEHEVVSSAYYGQVARVIENRLADTGGATQGRLQMVSTVLYGLGRTGGIPTSDEILDTNNPYNTYEHAGLPPTPISSPGEAALAAVVSPPEGQWLYFVTVNPETGETLFASTPDEQQTNTERLMVFCEEHEALCSTGAGS</sequence>
<evidence type="ECO:0000256" key="3">
    <source>
        <dbReference type="ARBA" id="ARBA00022989"/>
    </source>
</evidence>
<dbReference type="GO" id="GO:0005886">
    <property type="term" value="C:plasma membrane"/>
    <property type="evidence" value="ECO:0007669"/>
    <property type="project" value="UniProtKB-SubCell"/>
</dbReference>
<dbReference type="AlphaFoldDB" id="A0A7T0LMJ9"/>
<dbReference type="InterPro" id="IPR003770">
    <property type="entry name" value="MLTG-like"/>
</dbReference>
<evidence type="ECO:0000256" key="4">
    <source>
        <dbReference type="ARBA" id="ARBA00023136"/>
    </source>
</evidence>
<gene>
    <name evidence="7 8" type="primary">mltG</name>
    <name evidence="8" type="ORF">ID810_05995</name>
</gene>
<dbReference type="EC" id="4.2.2.29" evidence="7"/>
<proteinExistence type="inferred from homology"/>
<dbReference type="Proteomes" id="UP000594637">
    <property type="component" value="Chromosome"/>
</dbReference>
<dbReference type="Pfam" id="PF02618">
    <property type="entry name" value="YceG"/>
    <property type="match status" value="1"/>
</dbReference>
<comment type="function">
    <text evidence="7">Functions as a peptidoglycan terminase that cleaves nascent peptidoglycan strands endolytically to terminate their elongation.</text>
</comment>
<comment type="subcellular location">
    <subcellularLocation>
        <location evidence="7">Cell membrane</location>
        <topology evidence="7">Single-pass membrane protein</topology>
    </subcellularLocation>
</comment>
<dbReference type="GO" id="GO:0009252">
    <property type="term" value="P:peptidoglycan biosynthetic process"/>
    <property type="evidence" value="ECO:0007669"/>
    <property type="project" value="UniProtKB-UniRule"/>
</dbReference>
<evidence type="ECO:0000256" key="1">
    <source>
        <dbReference type="ARBA" id="ARBA00022475"/>
    </source>
</evidence>
<keyword evidence="2 7" id="KW-0812">Transmembrane</keyword>
<keyword evidence="9" id="KW-1185">Reference proteome</keyword>
<evidence type="ECO:0000256" key="6">
    <source>
        <dbReference type="ARBA" id="ARBA00023316"/>
    </source>
</evidence>
<dbReference type="KEGG" id="arep:ID810_05995"/>
<dbReference type="NCBIfam" id="TIGR00247">
    <property type="entry name" value="endolytic transglycosylase MltG"/>
    <property type="match status" value="1"/>
</dbReference>
<feature type="site" description="Important for catalytic activity" evidence="7">
    <location>
        <position position="262"/>
    </location>
</feature>
<protein>
    <recommendedName>
        <fullName evidence="7">Endolytic murein transglycosylase</fullName>
        <ecNumber evidence="7">4.2.2.29</ecNumber>
    </recommendedName>
    <alternativeName>
        <fullName evidence="7">Peptidoglycan lytic transglycosylase</fullName>
    </alternativeName>
    <alternativeName>
        <fullName evidence="7">Peptidoglycan polymerization terminase</fullName>
    </alternativeName>
</protein>
<comment type="similarity">
    <text evidence="7">Belongs to the transglycosylase MltG family.</text>
</comment>
<name>A0A7T0LMJ9_9ACTO</name>
<evidence type="ECO:0000256" key="5">
    <source>
        <dbReference type="ARBA" id="ARBA00023239"/>
    </source>
</evidence>
<dbReference type="PANTHER" id="PTHR30518:SF2">
    <property type="entry name" value="ENDOLYTIC MUREIN TRANSGLYCOSYLASE"/>
    <property type="match status" value="1"/>
</dbReference>
<feature type="transmembrane region" description="Helical" evidence="7">
    <location>
        <begin position="38"/>
        <end position="59"/>
    </location>
</feature>
<reference evidence="8 9" key="1">
    <citation type="submission" date="2020-11" db="EMBL/GenBank/DDBJ databases">
        <title>Actinomyces sp. ZJ750.</title>
        <authorList>
            <person name="Zhou J."/>
        </authorList>
    </citation>
    <scope>NUCLEOTIDE SEQUENCE [LARGE SCALE GENOMIC DNA]</scope>
    <source>
        <strain evidence="8 9">ZJ750</strain>
    </source>
</reference>
<keyword evidence="5 7" id="KW-0456">Lyase</keyword>
<dbReference type="PANTHER" id="PTHR30518">
    <property type="entry name" value="ENDOLYTIC MUREIN TRANSGLYCOSYLASE"/>
    <property type="match status" value="1"/>
</dbReference>
<organism evidence="8 9">
    <name type="scientific">Actinomyces respiraculi</name>
    <dbReference type="NCBI Taxonomy" id="2744574"/>
    <lineage>
        <taxon>Bacteria</taxon>
        <taxon>Bacillati</taxon>
        <taxon>Actinomycetota</taxon>
        <taxon>Actinomycetes</taxon>
        <taxon>Actinomycetales</taxon>
        <taxon>Actinomycetaceae</taxon>
        <taxon>Actinomyces</taxon>
    </lineage>
</organism>
<accession>A0A7T0LMJ9</accession>
<evidence type="ECO:0000313" key="9">
    <source>
        <dbReference type="Proteomes" id="UP000594637"/>
    </source>
</evidence>
<dbReference type="GO" id="GO:0071555">
    <property type="term" value="P:cell wall organization"/>
    <property type="evidence" value="ECO:0007669"/>
    <property type="project" value="UniProtKB-KW"/>
</dbReference>
<dbReference type="EMBL" id="CP063989">
    <property type="protein sequence ID" value="QPL06435.1"/>
    <property type="molecule type" value="Genomic_DNA"/>
</dbReference>